<dbReference type="GO" id="GO:0005524">
    <property type="term" value="F:ATP binding"/>
    <property type="evidence" value="ECO:0007669"/>
    <property type="project" value="UniProtKB-KW"/>
</dbReference>
<evidence type="ECO:0000313" key="8">
    <source>
        <dbReference type="EMBL" id="KAG5671570.1"/>
    </source>
</evidence>
<comment type="caution">
    <text evidence="8">The sequence shown here is derived from an EMBL/GenBank/DDBJ whole genome shotgun (WGS) entry which is preliminary data.</text>
</comment>
<reference evidence="8" key="1">
    <citation type="submission" date="2021-03" db="EMBL/GenBank/DDBJ databases">
        <title>Chromosome level genome of the anhydrobiotic midge Polypedilum vanderplanki.</title>
        <authorList>
            <person name="Yoshida Y."/>
            <person name="Kikawada T."/>
            <person name="Gusev O."/>
        </authorList>
    </citation>
    <scope>NUCLEOTIDE SEQUENCE</scope>
    <source>
        <strain evidence="8">NIAS01</strain>
        <tissue evidence="8">Whole body or cell culture</tissue>
    </source>
</reference>
<evidence type="ECO:0008006" key="10">
    <source>
        <dbReference type="Google" id="ProtNLM"/>
    </source>
</evidence>
<evidence type="ECO:0000256" key="4">
    <source>
        <dbReference type="ARBA" id="ARBA00022777"/>
    </source>
</evidence>
<proteinExistence type="inferred from homology"/>
<keyword evidence="4" id="KW-0418">Kinase</keyword>
<organism evidence="8 9">
    <name type="scientific">Polypedilum vanderplanki</name>
    <name type="common">Sleeping chironomid midge</name>
    <dbReference type="NCBI Taxonomy" id="319348"/>
    <lineage>
        <taxon>Eukaryota</taxon>
        <taxon>Metazoa</taxon>
        <taxon>Ecdysozoa</taxon>
        <taxon>Arthropoda</taxon>
        <taxon>Hexapoda</taxon>
        <taxon>Insecta</taxon>
        <taxon>Pterygota</taxon>
        <taxon>Neoptera</taxon>
        <taxon>Endopterygota</taxon>
        <taxon>Diptera</taxon>
        <taxon>Nematocera</taxon>
        <taxon>Chironomoidea</taxon>
        <taxon>Chironomidae</taxon>
        <taxon>Chironominae</taxon>
        <taxon>Polypedilum</taxon>
        <taxon>Polypedilum</taxon>
    </lineage>
</organism>
<keyword evidence="3" id="KW-0547">Nucleotide-binding</keyword>
<gene>
    <name evidence="8" type="ORF">PVAND_001763</name>
</gene>
<keyword evidence="5" id="KW-0067">ATP-binding</keyword>
<evidence type="ECO:0000259" key="6">
    <source>
        <dbReference type="Pfam" id="PF00370"/>
    </source>
</evidence>
<dbReference type="GO" id="GO:0005975">
    <property type="term" value="P:carbohydrate metabolic process"/>
    <property type="evidence" value="ECO:0007669"/>
    <property type="project" value="InterPro"/>
</dbReference>
<keyword evidence="2" id="KW-0808">Transferase</keyword>
<dbReference type="SUPFAM" id="SSF53067">
    <property type="entry name" value="Actin-like ATPase domain"/>
    <property type="match status" value="2"/>
</dbReference>
<dbReference type="Pfam" id="PF00370">
    <property type="entry name" value="FGGY_N"/>
    <property type="match status" value="1"/>
</dbReference>
<dbReference type="Gene3D" id="3.30.420.40">
    <property type="match status" value="2"/>
</dbReference>
<evidence type="ECO:0000313" key="9">
    <source>
        <dbReference type="Proteomes" id="UP001107558"/>
    </source>
</evidence>
<dbReference type="Proteomes" id="UP001107558">
    <property type="component" value="Chromosome 3"/>
</dbReference>
<dbReference type="OrthoDB" id="5422795at2759"/>
<comment type="similarity">
    <text evidence="1">Belongs to the FGGY kinase family.</text>
</comment>
<dbReference type="InterPro" id="IPR018485">
    <property type="entry name" value="FGGY_C"/>
</dbReference>
<evidence type="ECO:0000259" key="7">
    <source>
        <dbReference type="Pfam" id="PF02782"/>
    </source>
</evidence>
<protein>
    <recommendedName>
        <fullName evidence="10">Glycerol kinase</fullName>
    </recommendedName>
</protein>
<evidence type="ECO:0000256" key="1">
    <source>
        <dbReference type="ARBA" id="ARBA00009156"/>
    </source>
</evidence>
<name>A0A9J6BP65_POLVA</name>
<feature type="domain" description="Carbohydrate kinase FGGY C-terminal" evidence="7">
    <location>
        <begin position="277"/>
        <end position="473"/>
    </location>
</feature>
<accession>A0A9J6BP65</accession>
<dbReference type="PANTHER" id="PTHR10196">
    <property type="entry name" value="SUGAR KINASE"/>
    <property type="match status" value="1"/>
</dbReference>
<evidence type="ECO:0000256" key="3">
    <source>
        <dbReference type="ARBA" id="ARBA00022741"/>
    </source>
</evidence>
<evidence type="ECO:0000256" key="5">
    <source>
        <dbReference type="ARBA" id="ARBA00022840"/>
    </source>
</evidence>
<keyword evidence="9" id="KW-1185">Reference proteome</keyword>
<dbReference type="GO" id="GO:0016301">
    <property type="term" value="F:kinase activity"/>
    <property type="evidence" value="ECO:0007669"/>
    <property type="project" value="UniProtKB-KW"/>
</dbReference>
<dbReference type="InterPro" id="IPR043129">
    <property type="entry name" value="ATPase_NBD"/>
</dbReference>
<dbReference type="EMBL" id="JADBJN010000003">
    <property type="protein sequence ID" value="KAG5671570.1"/>
    <property type="molecule type" value="Genomic_DNA"/>
</dbReference>
<dbReference type="InterPro" id="IPR018484">
    <property type="entry name" value="FGGY_N"/>
</dbReference>
<dbReference type="GO" id="GO:0005739">
    <property type="term" value="C:mitochondrion"/>
    <property type="evidence" value="ECO:0007669"/>
    <property type="project" value="TreeGrafter"/>
</dbReference>
<dbReference type="PANTHER" id="PTHR10196:SF69">
    <property type="entry name" value="GLYCEROL KINASE"/>
    <property type="match status" value="1"/>
</dbReference>
<dbReference type="AlphaFoldDB" id="A0A9J6BP65"/>
<evidence type="ECO:0000256" key="2">
    <source>
        <dbReference type="ARBA" id="ARBA00022679"/>
    </source>
</evidence>
<feature type="domain" description="Carbohydrate kinase FGGY N-terminal" evidence="6">
    <location>
        <begin position="17"/>
        <end position="258"/>
    </location>
</feature>
<sequence>MTAKKFGKLIGVIEVSISQCKFLIYALKNSEILTEHEIKINKVDNSDEEEYDPVELWNAVQEVIDVVIGNLKILEIDTNDICAIGITNQRETSLLWDKKGEVFNFLCWADQRLIPLKNSILRSTRNKQNYLRNICGLPFDICFSAIKIKWLIENNKAVRDSIRKKECFFGNLDSWIIWNLTGKKEHVTDVSNASRTLLMNLETLNWDSKLCNFFNVPISILPKIKSNSEIFGYIKNSTILEGIPIASSLSTQSSAMIGQMCLNAGQIECHIDNDCSVMLNTGEEIIHSENGLLTTVGFQLGPKICYALEGFIGNSCSSFDWLKNTILPSESNNNFSDDNISPVSSFIGMRNENCFKKVREEEVVFVSANKGLCAPNFLFQAKGFLSGISINTTTQQIFTAAKESICFQTKSILDSIRKDCKTWPSFNKLVVGGEFSENVDFLQLLADLCWIPIERPQISAPVPLGAMLSAAITMKCISLEDFKTTSTCVPPIDSFNPTINSDMSDERYVKWLSAFKTSLCVNEEKKRVDEVNTLLETKTAQQFIMNSLPGCLYLFTSYVIYVLSQELMNNIYGKKNEQSFSLFVSLSSSAVERSNNEAIMENLKNSKEKAILRLLSTFLWKKTNY</sequence>
<dbReference type="Pfam" id="PF02782">
    <property type="entry name" value="FGGY_C"/>
    <property type="match status" value="1"/>
</dbReference>